<dbReference type="InterPro" id="IPR009056">
    <property type="entry name" value="Cyt_c-like_dom"/>
</dbReference>
<gene>
    <name evidence="8" type="primary">soxD</name>
    <name evidence="8" type="ORF">YBN1229_v1_2365</name>
</gene>
<keyword evidence="2 4" id="KW-0479">Metal-binding</keyword>
<evidence type="ECO:0000313" key="9">
    <source>
        <dbReference type="Proteomes" id="UP000033187"/>
    </source>
</evidence>
<dbReference type="EMBL" id="KM879220">
    <property type="protein sequence ID" value="AIY69285.1"/>
    <property type="molecule type" value="Genomic_DNA"/>
</dbReference>
<evidence type="ECO:0000256" key="5">
    <source>
        <dbReference type="SAM" id="SignalP"/>
    </source>
</evidence>
<feature type="signal peptide" evidence="5">
    <location>
        <begin position="1"/>
        <end position="24"/>
    </location>
</feature>
<reference evidence="8" key="1">
    <citation type="journal article" date="2015" name="Genome Announc.">
        <title>Complete Genome Sequences of Two Strains of Candidatus Filomicrobium marinum, a Methanesulfonate-Degrading Species.</title>
        <authorList>
            <person name="Henriques A.C."/>
            <person name="De Marco P."/>
        </authorList>
    </citation>
    <scope>NUCLEOTIDE SEQUENCE</scope>
    <source>
        <strain evidence="8">Berkeley</strain>
    </source>
</reference>
<dbReference type="PROSITE" id="PS51007">
    <property type="entry name" value="CYTC"/>
    <property type="match status" value="1"/>
</dbReference>
<dbReference type="KEGG" id="fil:BN1229_v1_3559"/>
<keyword evidence="1 4" id="KW-0349">Heme</keyword>
<evidence type="ECO:0000313" key="8">
    <source>
        <dbReference type="EMBL" id="CPR19889.1"/>
    </source>
</evidence>
<protein>
    <submittedName>
        <fullName evidence="7">Putative cytochrome c</fullName>
    </submittedName>
    <submittedName>
        <fullName evidence="8">Putative sulfite oxidase (Dehydrogenase) cytochrome subunit</fullName>
        <ecNumber evidence="8">1.8.2.1</ecNumber>
    </submittedName>
</protein>
<dbReference type="EMBL" id="LN829119">
    <property type="protein sequence ID" value="CPR19889.1"/>
    <property type="molecule type" value="Genomic_DNA"/>
</dbReference>
<dbReference type="EC" id="1.8.2.1" evidence="8"/>
<dbReference type="InterPro" id="IPR036909">
    <property type="entry name" value="Cyt_c-like_dom_sf"/>
</dbReference>
<sequence>MLKKRSTPQVFLALLAGVSIVAVSALGNDARADELGFGTTPTKEEIAKIDIDAMPDGRGLPEGSGTVAKGKEVFAEKCAACHGENLEGIKEAGGDKLIGGRGTLNTAKPVKTIESYWPYASTVFDYVKRAMPFNEPGSLTDEEIYSVTAYILNRANIIKEDEVMNAETLPKVEMPNKDGFIPDPRPDVRHYR</sequence>
<evidence type="ECO:0000259" key="6">
    <source>
        <dbReference type="PROSITE" id="PS51007"/>
    </source>
</evidence>
<dbReference type="GO" id="GO:0046872">
    <property type="term" value="F:metal ion binding"/>
    <property type="evidence" value="ECO:0007669"/>
    <property type="project" value="UniProtKB-KW"/>
</dbReference>
<dbReference type="Gene3D" id="1.10.760.10">
    <property type="entry name" value="Cytochrome c-like domain"/>
    <property type="match status" value="1"/>
</dbReference>
<accession>A0A0D6JGW6</accession>
<dbReference type="GO" id="GO:0050310">
    <property type="term" value="F:sulfite dehydrogenase activity"/>
    <property type="evidence" value="ECO:0007669"/>
    <property type="project" value="UniProtKB-EC"/>
</dbReference>
<evidence type="ECO:0000313" key="7">
    <source>
        <dbReference type="EMBL" id="AIY69285.1"/>
    </source>
</evidence>
<organism evidence="8 9">
    <name type="scientific">Candidatus Filomicrobium marinum</name>
    <dbReference type="NCBI Taxonomy" id="1608628"/>
    <lineage>
        <taxon>Bacteria</taxon>
        <taxon>Pseudomonadati</taxon>
        <taxon>Pseudomonadota</taxon>
        <taxon>Alphaproteobacteria</taxon>
        <taxon>Hyphomicrobiales</taxon>
        <taxon>Hyphomicrobiaceae</taxon>
        <taxon>Filomicrobium</taxon>
    </lineage>
</organism>
<keyword evidence="8" id="KW-0560">Oxidoreductase</keyword>
<evidence type="ECO:0000256" key="4">
    <source>
        <dbReference type="PROSITE-ProRule" id="PRU00433"/>
    </source>
</evidence>
<dbReference type="AlphaFoldDB" id="A0A0D6JGW6"/>
<name>A0A0D6JGW6_9HYPH</name>
<proteinExistence type="predicted"/>
<dbReference type="Proteomes" id="UP000033187">
    <property type="component" value="Chromosome 1"/>
</dbReference>
<evidence type="ECO:0000256" key="1">
    <source>
        <dbReference type="ARBA" id="ARBA00022617"/>
    </source>
</evidence>
<dbReference type="PANTHER" id="PTHR35008:SF8">
    <property type="entry name" value="ALCOHOL DEHYDROGENASE CYTOCHROME C SUBUNIT"/>
    <property type="match status" value="1"/>
</dbReference>
<dbReference type="GO" id="GO:0009055">
    <property type="term" value="F:electron transfer activity"/>
    <property type="evidence" value="ECO:0007669"/>
    <property type="project" value="InterPro"/>
</dbReference>
<dbReference type="GO" id="GO:0020037">
    <property type="term" value="F:heme binding"/>
    <property type="evidence" value="ECO:0007669"/>
    <property type="project" value="InterPro"/>
</dbReference>
<dbReference type="OrthoDB" id="9779283at2"/>
<keyword evidence="3 4" id="KW-0408">Iron</keyword>
<dbReference type="Pfam" id="PF00034">
    <property type="entry name" value="Cytochrom_C"/>
    <property type="match status" value="1"/>
</dbReference>
<dbReference type="PANTHER" id="PTHR35008">
    <property type="entry name" value="BLL4482 PROTEIN-RELATED"/>
    <property type="match status" value="1"/>
</dbReference>
<keyword evidence="9" id="KW-1185">Reference proteome</keyword>
<dbReference type="KEGG" id="fiy:BN1229_v1_2365"/>
<evidence type="ECO:0000256" key="3">
    <source>
        <dbReference type="ARBA" id="ARBA00023004"/>
    </source>
</evidence>
<evidence type="ECO:0000256" key="2">
    <source>
        <dbReference type="ARBA" id="ARBA00022723"/>
    </source>
</evidence>
<reference evidence="9" key="3">
    <citation type="submission" date="2015-02" db="EMBL/GenBank/DDBJ databases">
        <authorList>
            <person name="Chooi Y.-H."/>
        </authorList>
    </citation>
    <scope>NUCLEOTIDE SEQUENCE [LARGE SCALE GENOMIC DNA]</scope>
    <source>
        <strain evidence="9">strain Y</strain>
    </source>
</reference>
<feature type="chain" id="PRO_5015035934" evidence="5">
    <location>
        <begin position="25"/>
        <end position="192"/>
    </location>
</feature>
<dbReference type="SUPFAM" id="SSF46626">
    <property type="entry name" value="Cytochrome c"/>
    <property type="match status" value="1"/>
</dbReference>
<keyword evidence="5" id="KW-0732">Signal</keyword>
<feature type="domain" description="Cytochrome c" evidence="6">
    <location>
        <begin position="65"/>
        <end position="155"/>
    </location>
</feature>
<reference evidence="7" key="2">
    <citation type="journal article" date="2015" name="PLoS ONE">
        <title>Methanesulfonate (MSA) Catabolic Genes from Marine and Estuarine Bacteria.</title>
        <authorList>
            <person name="Henriques A.C."/>
            <person name="De Marco P."/>
        </authorList>
    </citation>
    <scope>NUCLEOTIDE SEQUENCE</scope>
    <source>
        <strain evidence="7">Berkeley</strain>
    </source>
</reference>
<dbReference type="InterPro" id="IPR051459">
    <property type="entry name" value="Cytochrome_c-type_DH"/>
</dbReference>
<dbReference type="RefSeq" id="WP_046479274.1">
    <property type="nucleotide sequence ID" value="NZ_LN829118.1"/>
</dbReference>